<comment type="caution">
    <text evidence="2">The sequence shown here is derived from an EMBL/GenBank/DDBJ whole genome shotgun (WGS) entry which is preliminary data.</text>
</comment>
<dbReference type="InterPro" id="IPR017926">
    <property type="entry name" value="GATASE"/>
</dbReference>
<dbReference type="Gene3D" id="3.40.50.880">
    <property type="match status" value="1"/>
</dbReference>
<feature type="domain" description="Glutamine amidotransferase" evidence="1">
    <location>
        <begin position="19"/>
        <end position="193"/>
    </location>
</feature>
<dbReference type="PANTHER" id="PTHR42695:SF5">
    <property type="entry name" value="GLUTAMINE AMIDOTRANSFERASE YLR126C-RELATED"/>
    <property type="match status" value="1"/>
</dbReference>
<organism evidence="2 3">
    <name type="scientific">Pseudomonas lactis</name>
    <dbReference type="NCBI Taxonomy" id="1615674"/>
    <lineage>
        <taxon>Bacteria</taxon>
        <taxon>Pseudomonadati</taxon>
        <taxon>Pseudomonadota</taxon>
        <taxon>Gammaproteobacteria</taxon>
        <taxon>Pseudomonadales</taxon>
        <taxon>Pseudomonadaceae</taxon>
        <taxon>Pseudomonas</taxon>
    </lineage>
</organism>
<dbReference type="InterPro" id="IPR029062">
    <property type="entry name" value="Class_I_gatase-like"/>
</dbReference>
<evidence type="ECO:0000259" key="1">
    <source>
        <dbReference type="Pfam" id="PF00117"/>
    </source>
</evidence>
<dbReference type="GO" id="GO:0005829">
    <property type="term" value="C:cytosol"/>
    <property type="evidence" value="ECO:0007669"/>
    <property type="project" value="TreeGrafter"/>
</dbReference>
<accession>A0A7Y1LL96</accession>
<dbReference type="InterPro" id="IPR044992">
    <property type="entry name" value="ChyE-like"/>
</dbReference>
<evidence type="ECO:0000313" key="2">
    <source>
        <dbReference type="EMBL" id="NNA48176.1"/>
    </source>
</evidence>
<reference evidence="2 3" key="1">
    <citation type="journal article" date="2020" name="Front. Microbiol.">
        <title>Genetic Organization of the aprX-lipA2 Operon Affects the Proteolytic Potential of Pseudomonas Species in Milk.</title>
        <authorList>
            <person name="Maier C."/>
            <person name="Huptas C."/>
            <person name="von Neubeck M."/>
            <person name="Scherer S."/>
            <person name="Wenning M."/>
            <person name="Lucking G."/>
        </authorList>
    </citation>
    <scope>NUCLEOTIDE SEQUENCE [LARGE SCALE GENOMIC DNA]</scope>
    <source>
        <strain evidence="2 3">WS 4997</strain>
    </source>
</reference>
<dbReference type="CDD" id="cd01741">
    <property type="entry name" value="GATase1_1"/>
    <property type="match status" value="1"/>
</dbReference>
<dbReference type="EMBL" id="JAAQYK010000013">
    <property type="protein sequence ID" value="NNA48176.1"/>
    <property type="molecule type" value="Genomic_DNA"/>
</dbReference>
<gene>
    <name evidence="2" type="ORF">HBO18_29075</name>
</gene>
<dbReference type="RefSeq" id="WP_169856988.1">
    <property type="nucleotide sequence ID" value="NZ_JAAQYK010000013.1"/>
</dbReference>
<evidence type="ECO:0000313" key="3">
    <source>
        <dbReference type="Proteomes" id="UP000583279"/>
    </source>
</evidence>
<sequence>MSKRFALLWCSEEERFDYREEMVNAFKTENSDWEVISAFTDLNKIIDNYDGFVISGSEYSVNADKEKFSGLFEFIRAVHKKEKPIVGICFGCQSLAVALGGEVGLNPSREFRFGTDELTFQNGLNKHVGTSEERVRLIESHGECVIRRPLGSTLLARSDSTAVEIFAVGPYAVGIQGHPEISKKTLEQDFLRVHLEDGNLQEDEVPRFHAELSGYQPPQAIRQLVKATLHKQINFQNLVGDV</sequence>
<dbReference type="Pfam" id="PF00117">
    <property type="entry name" value="GATase"/>
    <property type="match status" value="1"/>
</dbReference>
<keyword evidence="2" id="KW-0315">Glutamine amidotransferase</keyword>
<dbReference type="Proteomes" id="UP000583279">
    <property type="component" value="Unassembled WGS sequence"/>
</dbReference>
<dbReference type="SUPFAM" id="SSF52317">
    <property type="entry name" value="Class I glutamine amidotransferase-like"/>
    <property type="match status" value="1"/>
</dbReference>
<keyword evidence="2" id="KW-0808">Transferase</keyword>
<dbReference type="PANTHER" id="PTHR42695">
    <property type="entry name" value="GLUTAMINE AMIDOTRANSFERASE YLR126C-RELATED"/>
    <property type="match status" value="1"/>
</dbReference>
<dbReference type="GO" id="GO:0016740">
    <property type="term" value="F:transferase activity"/>
    <property type="evidence" value="ECO:0007669"/>
    <property type="project" value="UniProtKB-KW"/>
</dbReference>
<dbReference type="AlphaFoldDB" id="A0A7Y1LL96"/>
<proteinExistence type="predicted"/>
<name>A0A7Y1LL96_9PSED</name>
<dbReference type="PROSITE" id="PS51273">
    <property type="entry name" value="GATASE_TYPE_1"/>
    <property type="match status" value="1"/>
</dbReference>
<protein>
    <submittedName>
        <fullName evidence="2">Type 1 glutamine amidotransferase</fullName>
    </submittedName>
</protein>